<gene>
    <name evidence="15" type="ORF">KY46_09945</name>
</gene>
<dbReference type="InterPro" id="IPR029028">
    <property type="entry name" value="Alpha/beta_knot_MTases"/>
</dbReference>
<comment type="catalytic activity">
    <reaction evidence="11 12">
        <text>uridine(1498) in 16S rRNA + S-adenosyl-L-methionine = N(3)-methyluridine(1498) in 16S rRNA + S-adenosyl-L-homocysteine + H(+)</text>
        <dbReference type="Rhea" id="RHEA:42920"/>
        <dbReference type="Rhea" id="RHEA-COMP:10283"/>
        <dbReference type="Rhea" id="RHEA-COMP:10284"/>
        <dbReference type="ChEBI" id="CHEBI:15378"/>
        <dbReference type="ChEBI" id="CHEBI:57856"/>
        <dbReference type="ChEBI" id="CHEBI:59789"/>
        <dbReference type="ChEBI" id="CHEBI:65315"/>
        <dbReference type="ChEBI" id="CHEBI:74502"/>
        <dbReference type="EC" id="2.1.1.193"/>
    </reaction>
</comment>
<dbReference type="Gene3D" id="2.40.240.20">
    <property type="entry name" value="Hypothetical PUA domain-like, domain 1"/>
    <property type="match status" value="1"/>
</dbReference>
<dbReference type="NCBIfam" id="NF008690">
    <property type="entry name" value="PRK11713.1-1"/>
    <property type="match status" value="1"/>
</dbReference>
<keyword evidence="9 12" id="KW-0949">S-adenosyl-L-methionine</keyword>
<proteinExistence type="inferred from homology"/>
<evidence type="ECO:0000259" key="13">
    <source>
        <dbReference type="Pfam" id="PF04452"/>
    </source>
</evidence>
<keyword evidence="16" id="KW-1185">Reference proteome</keyword>
<evidence type="ECO:0000259" key="14">
    <source>
        <dbReference type="Pfam" id="PF20260"/>
    </source>
</evidence>
<evidence type="ECO:0000313" key="15">
    <source>
        <dbReference type="EMBL" id="KKC99858.1"/>
    </source>
</evidence>
<evidence type="ECO:0000256" key="6">
    <source>
        <dbReference type="ARBA" id="ARBA00022552"/>
    </source>
</evidence>
<dbReference type="PANTHER" id="PTHR30027:SF3">
    <property type="entry name" value="16S RRNA (URACIL(1498)-N(3))-METHYLTRANSFERASE"/>
    <property type="match status" value="1"/>
</dbReference>
<dbReference type="EMBL" id="JWYV01000007">
    <property type="protein sequence ID" value="KKC99858.1"/>
    <property type="molecule type" value="Genomic_DNA"/>
</dbReference>
<dbReference type="FunFam" id="3.40.1280.10:FF:000007">
    <property type="entry name" value="Ribosomal RNA small subunit methyltransferase E"/>
    <property type="match status" value="1"/>
</dbReference>
<evidence type="ECO:0000256" key="5">
    <source>
        <dbReference type="ARBA" id="ARBA00022490"/>
    </source>
</evidence>
<evidence type="ECO:0000256" key="8">
    <source>
        <dbReference type="ARBA" id="ARBA00022679"/>
    </source>
</evidence>
<dbReference type="Pfam" id="PF20260">
    <property type="entry name" value="PUA_4"/>
    <property type="match status" value="1"/>
</dbReference>
<dbReference type="PATRIC" id="fig|265726.11.peg.4146"/>
<organism evidence="15 16">
    <name type="scientific">Photobacterium halotolerans</name>
    <dbReference type="NCBI Taxonomy" id="265726"/>
    <lineage>
        <taxon>Bacteria</taxon>
        <taxon>Pseudomonadati</taxon>
        <taxon>Pseudomonadota</taxon>
        <taxon>Gammaproteobacteria</taxon>
        <taxon>Vibrionales</taxon>
        <taxon>Vibrionaceae</taxon>
        <taxon>Photobacterium</taxon>
    </lineage>
</organism>
<evidence type="ECO:0000256" key="11">
    <source>
        <dbReference type="ARBA" id="ARBA00047944"/>
    </source>
</evidence>
<dbReference type="InterPro" id="IPR015947">
    <property type="entry name" value="PUA-like_sf"/>
</dbReference>
<dbReference type="Pfam" id="PF04452">
    <property type="entry name" value="Methyltrans_RNA"/>
    <property type="match status" value="1"/>
</dbReference>
<evidence type="ECO:0000256" key="2">
    <source>
        <dbReference type="ARBA" id="ARBA00005528"/>
    </source>
</evidence>
<dbReference type="InterPro" id="IPR029026">
    <property type="entry name" value="tRNA_m1G_MTases_N"/>
</dbReference>
<dbReference type="STRING" id="265726.KY46_09945"/>
<comment type="caution">
    <text evidence="15">The sequence shown here is derived from an EMBL/GenBank/DDBJ whole genome shotgun (WGS) entry which is preliminary data.</text>
</comment>
<name>A0A0F5VCK9_9GAMM</name>
<comment type="function">
    <text evidence="10 12">Specifically methylates the N3 position of the uracil ring of uridine 1498 (m3U1498) in 16S rRNA. Acts on the fully assembled 30S ribosomal subunit.</text>
</comment>
<dbReference type="GO" id="GO:0070042">
    <property type="term" value="F:rRNA (uridine-N3-)-methyltransferase activity"/>
    <property type="evidence" value="ECO:0007669"/>
    <property type="project" value="TreeGrafter"/>
</dbReference>
<sequence>MRVPRIFHPERLPESGKVLLSDDAANHVGRVMRMQPGQEILLFDGSNAEFPAVITEAGKKQVEVAISARVERSVESPLDLHLGQVISRGDKMEFTIQKSVELGVNSITPLISERCGVKLTQDRFDKKLSQWQKIAIGACEQCGRNVVPEIRPVMKLEDWCAEEFDGLKLNLHPRAQYSMNTLPAPVTRVRLLIGPEGGLSEQEISMTETFRFSEVLLGPRVLRTETAAMTAITALQVRFGDLG</sequence>
<dbReference type="EC" id="2.1.1.193" evidence="3 12"/>
<keyword evidence="6 12" id="KW-0698">rRNA processing</keyword>
<dbReference type="NCBIfam" id="NF008692">
    <property type="entry name" value="PRK11713.1-5"/>
    <property type="match status" value="1"/>
</dbReference>
<comment type="similarity">
    <text evidence="2 12">Belongs to the RNA methyltransferase RsmE family.</text>
</comment>
<dbReference type="InterPro" id="IPR046886">
    <property type="entry name" value="RsmE_MTase_dom"/>
</dbReference>
<dbReference type="InterPro" id="IPR006700">
    <property type="entry name" value="RsmE"/>
</dbReference>
<evidence type="ECO:0000256" key="12">
    <source>
        <dbReference type="PIRNR" id="PIRNR015601"/>
    </source>
</evidence>
<keyword evidence="5 12" id="KW-0963">Cytoplasm</keyword>
<dbReference type="OrthoDB" id="9815641at2"/>
<dbReference type="PIRSF" id="PIRSF015601">
    <property type="entry name" value="MTase_slr0722"/>
    <property type="match status" value="1"/>
</dbReference>
<dbReference type="NCBIfam" id="TIGR00046">
    <property type="entry name" value="RsmE family RNA methyltransferase"/>
    <property type="match status" value="1"/>
</dbReference>
<dbReference type="Gene3D" id="3.40.1280.10">
    <property type="match status" value="1"/>
</dbReference>
<dbReference type="AlphaFoldDB" id="A0A0F5VCK9"/>
<feature type="domain" description="Ribosomal RNA small subunit methyltransferase E PUA-like" evidence="14">
    <location>
        <begin position="20"/>
        <end position="66"/>
    </location>
</feature>
<keyword evidence="8 12" id="KW-0808">Transferase</keyword>
<evidence type="ECO:0000256" key="7">
    <source>
        <dbReference type="ARBA" id="ARBA00022603"/>
    </source>
</evidence>
<evidence type="ECO:0000256" key="1">
    <source>
        <dbReference type="ARBA" id="ARBA00004496"/>
    </source>
</evidence>
<dbReference type="InterPro" id="IPR046887">
    <property type="entry name" value="RsmE_PUA-like"/>
</dbReference>
<reference evidence="15 16" key="1">
    <citation type="submission" date="2014-12" db="EMBL/GenBank/DDBJ databases">
        <title>Mercury Reductase activity and rhizosphere competence traits in the genome of root associated Photobacterium halotolerans MELD1.</title>
        <authorList>
            <person name="Mathew D.C."/>
            <person name="Huang C.-C."/>
        </authorList>
    </citation>
    <scope>NUCLEOTIDE SEQUENCE [LARGE SCALE GENOMIC DNA]</scope>
    <source>
        <strain evidence="15 16">MELD1</strain>
    </source>
</reference>
<dbReference type="CDD" id="cd18084">
    <property type="entry name" value="RsmE-like"/>
    <property type="match status" value="1"/>
</dbReference>
<comment type="subcellular location">
    <subcellularLocation>
        <location evidence="1 12">Cytoplasm</location>
    </subcellularLocation>
</comment>
<dbReference type="PANTHER" id="PTHR30027">
    <property type="entry name" value="RIBOSOMAL RNA SMALL SUBUNIT METHYLTRANSFERASE E"/>
    <property type="match status" value="1"/>
</dbReference>
<dbReference type="SUPFAM" id="SSF75217">
    <property type="entry name" value="alpha/beta knot"/>
    <property type="match status" value="1"/>
</dbReference>
<dbReference type="SUPFAM" id="SSF88697">
    <property type="entry name" value="PUA domain-like"/>
    <property type="match status" value="1"/>
</dbReference>
<protein>
    <recommendedName>
        <fullName evidence="4 12">Ribosomal RNA small subunit methyltransferase E</fullName>
        <ecNumber evidence="3 12">2.1.1.193</ecNumber>
    </recommendedName>
</protein>
<dbReference type="RefSeq" id="WP_046220505.1">
    <property type="nucleotide sequence ID" value="NZ_JWYV01000007.1"/>
</dbReference>
<dbReference type="GO" id="GO:0005737">
    <property type="term" value="C:cytoplasm"/>
    <property type="evidence" value="ECO:0007669"/>
    <property type="project" value="UniProtKB-SubCell"/>
</dbReference>
<dbReference type="GO" id="GO:0070475">
    <property type="term" value="P:rRNA base methylation"/>
    <property type="evidence" value="ECO:0007669"/>
    <property type="project" value="TreeGrafter"/>
</dbReference>
<keyword evidence="7 12" id="KW-0489">Methyltransferase</keyword>
<evidence type="ECO:0000256" key="4">
    <source>
        <dbReference type="ARBA" id="ARBA00013673"/>
    </source>
</evidence>
<evidence type="ECO:0000256" key="10">
    <source>
        <dbReference type="ARBA" id="ARBA00025699"/>
    </source>
</evidence>
<accession>A0A0F5VCK9</accession>
<evidence type="ECO:0000256" key="3">
    <source>
        <dbReference type="ARBA" id="ARBA00012328"/>
    </source>
</evidence>
<evidence type="ECO:0000313" key="16">
    <source>
        <dbReference type="Proteomes" id="UP000033633"/>
    </source>
</evidence>
<feature type="domain" description="Ribosomal RNA small subunit methyltransferase E methyltransferase" evidence="13">
    <location>
        <begin position="75"/>
        <end position="236"/>
    </location>
</feature>
<evidence type="ECO:0000256" key="9">
    <source>
        <dbReference type="ARBA" id="ARBA00022691"/>
    </source>
</evidence>
<dbReference type="Proteomes" id="UP000033633">
    <property type="component" value="Unassembled WGS sequence"/>
</dbReference>